<comment type="caution">
    <text evidence="3">The sequence shown here is derived from an EMBL/GenBank/DDBJ whole genome shotgun (WGS) entry which is preliminary data.</text>
</comment>
<protein>
    <recommendedName>
        <fullName evidence="1">ESAT-6-like protein</fullName>
    </recommendedName>
</protein>
<dbReference type="Proteomes" id="UP000886884">
    <property type="component" value="Unassembled WGS sequence"/>
</dbReference>
<dbReference type="InterPro" id="IPR010310">
    <property type="entry name" value="T7SS_ESAT-6-like"/>
</dbReference>
<evidence type="ECO:0000313" key="4">
    <source>
        <dbReference type="Proteomes" id="UP000886884"/>
    </source>
</evidence>
<dbReference type="Pfam" id="PF06013">
    <property type="entry name" value="WXG100"/>
    <property type="match status" value="1"/>
</dbReference>
<dbReference type="InterPro" id="IPR036689">
    <property type="entry name" value="ESAT-6-like_sf"/>
</dbReference>
<proteinExistence type="inferred from homology"/>
<evidence type="ECO:0000313" key="3">
    <source>
        <dbReference type="EMBL" id="HIV27615.1"/>
    </source>
</evidence>
<accession>A0A9D1P6X4</accession>
<dbReference type="NCBIfam" id="TIGR03930">
    <property type="entry name" value="WXG100_ESAT6"/>
    <property type="match status" value="1"/>
</dbReference>
<sequence>MAEFDVTLSAVSEAATNIANYTETFREEADATYQAAKTLSEGWEGDASQTFVENMEQLHQWMNEMAATLETYSAQLNKARATYEEADRTAAGNF</sequence>
<evidence type="ECO:0000256" key="2">
    <source>
        <dbReference type="SAM" id="Coils"/>
    </source>
</evidence>
<reference evidence="3" key="2">
    <citation type="journal article" date="2021" name="PeerJ">
        <title>Extensive microbial diversity within the chicken gut microbiome revealed by metagenomics and culture.</title>
        <authorList>
            <person name="Gilroy R."/>
            <person name="Ravi A."/>
            <person name="Getino M."/>
            <person name="Pursley I."/>
            <person name="Horton D.L."/>
            <person name="Alikhan N.F."/>
            <person name="Baker D."/>
            <person name="Gharbi K."/>
            <person name="Hall N."/>
            <person name="Watson M."/>
            <person name="Adriaenssens E.M."/>
            <person name="Foster-Nyarko E."/>
            <person name="Jarju S."/>
            <person name="Secka A."/>
            <person name="Antonio M."/>
            <person name="Oren A."/>
            <person name="Chaudhuri R.R."/>
            <person name="La Ragione R."/>
            <person name="Hildebrand F."/>
            <person name="Pallen M.J."/>
        </authorList>
    </citation>
    <scope>NUCLEOTIDE SEQUENCE</scope>
    <source>
        <strain evidence="3">CHK183-6373</strain>
    </source>
</reference>
<reference evidence="3" key="1">
    <citation type="submission" date="2020-10" db="EMBL/GenBank/DDBJ databases">
        <authorList>
            <person name="Gilroy R."/>
        </authorList>
    </citation>
    <scope>NUCLEOTIDE SEQUENCE</scope>
    <source>
        <strain evidence="3">CHK183-6373</strain>
    </source>
</reference>
<name>A0A9D1P6X4_9FIRM</name>
<dbReference type="AlphaFoldDB" id="A0A9D1P6X4"/>
<dbReference type="SUPFAM" id="SSF140453">
    <property type="entry name" value="EsxAB dimer-like"/>
    <property type="match status" value="1"/>
</dbReference>
<comment type="similarity">
    <text evidence="1">Belongs to the WXG100 family.</text>
</comment>
<gene>
    <name evidence="3" type="ORF">IAA64_06570</name>
</gene>
<organism evidence="3 4">
    <name type="scientific">Candidatus Ornithocaccomicrobium faecavium</name>
    <dbReference type="NCBI Taxonomy" id="2840890"/>
    <lineage>
        <taxon>Bacteria</taxon>
        <taxon>Bacillati</taxon>
        <taxon>Bacillota</taxon>
        <taxon>Clostridia</taxon>
        <taxon>Candidatus Ornithocaccomicrobium</taxon>
    </lineage>
</organism>
<dbReference type="EMBL" id="DVOT01000124">
    <property type="protein sequence ID" value="HIV27615.1"/>
    <property type="molecule type" value="Genomic_DNA"/>
</dbReference>
<dbReference type="Gene3D" id="1.10.287.1060">
    <property type="entry name" value="ESAT-6-like"/>
    <property type="match status" value="1"/>
</dbReference>
<evidence type="ECO:0000256" key="1">
    <source>
        <dbReference type="RuleBase" id="RU362001"/>
    </source>
</evidence>
<feature type="coiled-coil region" evidence="2">
    <location>
        <begin position="62"/>
        <end position="89"/>
    </location>
</feature>
<keyword evidence="2" id="KW-0175">Coiled coil</keyword>